<dbReference type="EMBL" id="UINC01004039">
    <property type="protein sequence ID" value="SVA11302.1"/>
    <property type="molecule type" value="Genomic_DNA"/>
</dbReference>
<organism evidence="1">
    <name type="scientific">marine metagenome</name>
    <dbReference type="NCBI Taxonomy" id="408172"/>
    <lineage>
        <taxon>unclassified sequences</taxon>
        <taxon>metagenomes</taxon>
        <taxon>ecological metagenomes</taxon>
    </lineage>
</organism>
<dbReference type="GO" id="GO:0043720">
    <property type="term" value="F:3-keto-5-aminohexanoate cleavage activity"/>
    <property type="evidence" value="ECO:0007669"/>
    <property type="project" value="InterPro"/>
</dbReference>
<dbReference type="InterPro" id="IPR008567">
    <property type="entry name" value="BKACE"/>
</dbReference>
<dbReference type="AlphaFoldDB" id="A0A381T544"/>
<proteinExistence type="predicted"/>
<gene>
    <name evidence="1" type="ORF">METZ01_LOCUS64156</name>
</gene>
<dbReference type="Pfam" id="PF05853">
    <property type="entry name" value="BKACE"/>
    <property type="match status" value="1"/>
</dbReference>
<accession>A0A381T544</accession>
<name>A0A381T544_9ZZZZ</name>
<reference evidence="1" key="1">
    <citation type="submission" date="2018-05" db="EMBL/GenBank/DDBJ databases">
        <authorList>
            <person name="Lanie J.A."/>
            <person name="Ng W.-L."/>
            <person name="Kazmierczak K.M."/>
            <person name="Andrzejewski T.M."/>
            <person name="Davidsen T.M."/>
            <person name="Wayne K.J."/>
            <person name="Tettelin H."/>
            <person name="Glass J.I."/>
            <person name="Rusch D."/>
            <person name="Podicherti R."/>
            <person name="Tsui H.-C.T."/>
            <person name="Winkler M.E."/>
        </authorList>
    </citation>
    <scope>NUCLEOTIDE SEQUENCE</scope>
</reference>
<dbReference type="Gene3D" id="3.20.20.70">
    <property type="entry name" value="Aldolase class I"/>
    <property type="match status" value="1"/>
</dbReference>
<dbReference type="InterPro" id="IPR013785">
    <property type="entry name" value="Aldolase_TIM"/>
</dbReference>
<protein>
    <recommendedName>
        <fullName evidence="2">3-keto-5-aminohexanoate cleavage enzyme</fullName>
    </recommendedName>
</protein>
<feature type="non-terminal residue" evidence="1">
    <location>
        <position position="65"/>
    </location>
</feature>
<sequence length="65" mass="7413">MSYFKEFSKDNIIVMSAPNGARKMKQDHPQLPLTVKELVDCAESLVDTGVSVLHLHVRDNTYRHT</sequence>
<evidence type="ECO:0008006" key="2">
    <source>
        <dbReference type="Google" id="ProtNLM"/>
    </source>
</evidence>
<evidence type="ECO:0000313" key="1">
    <source>
        <dbReference type="EMBL" id="SVA11302.1"/>
    </source>
</evidence>